<name>A0A6A6QHB8_9PEZI</name>
<feature type="compositionally biased region" description="Polar residues" evidence="1">
    <location>
        <begin position="26"/>
        <end position="41"/>
    </location>
</feature>
<dbReference type="AlphaFoldDB" id="A0A6A6QHB8"/>
<dbReference type="EMBL" id="MU004196">
    <property type="protein sequence ID" value="KAF2491033.1"/>
    <property type="molecule type" value="Genomic_DNA"/>
</dbReference>
<gene>
    <name evidence="2" type="ORF">BU16DRAFT_543301</name>
</gene>
<protein>
    <submittedName>
        <fullName evidence="2">Uncharacterized protein</fullName>
    </submittedName>
</protein>
<organism evidence="2 3">
    <name type="scientific">Lophium mytilinum</name>
    <dbReference type="NCBI Taxonomy" id="390894"/>
    <lineage>
        <taxon>Eukaryota</taxon>
        <taxon>Fungi</taxon>
        <taxon>Dikarya</taxon>
        <taxon>Ascomycota</taxon>
        <taxon>Pezizomycotina</taxon>
        <taxon>Dothideomycetes</taxon>
        <taxon>Pleosporomycetidae</taxon>
        <taxon>Mytilinidiales</taxon>
        <taxon>Mytilinidiaceae</taxon>
        <taxon>Lophium</taxon>
    </lineage>
</organism>
<dbReference type="Proteomes" id="UP000799750">
    <property type="component" value="Unassembled WGS sequence"/>
</dbReference>
<accession>A0A6A6QHB8</accession>
<reference evidence="2" key="1">
    <citation type="journal article" date="2020" name="Stud. Mycol.">
        <title>101 Dothideomycetes genomes: a test case for predicting lifestyles and emergence of pathogens.</title>
        <authorList>
            <person name="Haridas S."/>
            <person name="Albert R."/>
            <person name="Binder M."/>
            <person name="Bloem J."/>
            <person name="Labutti K."/>
            <person name="Salamov A."/>
            <person name="Andreopoulos B."/>
            <person name="Baker S."/>
            <person name="Barry K."/>
            <person name="Bills G."/>
            <person name="Bluhm B."/>
            <person name="Cannon C."/>
            <person name="Castanera R."/>
            <person name="Culley D."/>
            <person name="Daum C."/>
            <person name="Ezra D."/>
            <person name="Gonzalez J."/>
            <person name="Henrissat B."/>
            <person name="Kuo A."/>
            <person name="Liang C."/>
            <person name="Lipzen A."/>
            <person name="Lutzoni F."/>
            <person name="Magnuson J."/>
            <person name="Mondo S."/>
            <person name="Nolan M."/>
            <person name="Ohm R."/>
            <person name="Pangilinan J."/>
            <person name="Park H.-J."/>
            <person name="Ramirez L."/>
            <person name="Alfaro M."/>
            <person name="Sun H."/>
            <person name="Tritt A."/>
            <person name="Yoshinaga Y."/>
            <person name="Zwiers L.-H."/>
            <person name="Turgeon B."/>
            <person name="Goodwin S."/>
            <person name="Spatafora J."/>
            <person name="Crous P."/>
            <person name="Grigoriev I."/>
        </authorList>
    </citation>
    <scope>NUCLEOTIDE SEQUENCE</scope>
    <source>
        <strain evidence="2">CBS 269.34</strain>
    </source>
</reference>
<keyword evidence="3" id="KW-1185">Reference proteome</keyword>
<proteinExistence type="predicted"/>
<evidence type="ECO:0000313" key="2">
    <source>
        <dbReference type="EMBL" id="KAF2491033.1"/>
    </source>
</evidence>
<feature type="region of interest" description="Disordered" evidence="1">
    <location>
        <begin position="1"/>
        <end position="86"/>
    </location>
</feature>
<evidence type="ECO:0000313" key="3">
    <source>
        <dbReference type="Proteomes" id="UP000799750"/>
    </source>
</evidence>
<sequence length="147" mass="15188">MTIGPLSSGHDLAGEGCGDPEPTAGHSPSASISILGTTSALASARAPENQPATASRRPSPVAREPPVFAMQRVRPPRDTLIGGPTPVLLSATAGGPLMRAEEFENVGFDSLMALCPSQTGQTASEHTAISSSTALNASLWRLMRRSR</sequence>
<evidence type="ECO:0000256" key="1">
    <source>
        <dbReference type="SAM" id="MobiDB-lite"/>
    </source>
</evidence>